<evidence type="ECO:0000313" key="2">
    <source>
        <dbReference type="EMBL" id="KAJ3667088.1"/>
    </source>
</evidence>
<protein>
    <recommendedName>
        <fullName evidence="1">DUF4097 domain-containing protein</fullName>
    </recommendedName>
</protein>
<dbReference type="Pfam" id="PF13349">
    <property type="entry name" value="DUF4097"/>
    <property type="match status" value="1"/>
</dbReference>
<proteinExistence type="predicted"/>
<evidence type="ECO:0000313" key="3">
    <source>
        <dbReference type="Proteomes" id="UP001168821"/>
    </source>
</evidence>
<evidence type="ECO:0000259" key="1">
    <source>
        <dbReference type="Pfam" id="PF13349"/>
    </source>
</evidence>
<gene>
    <name evidence="2" type="ORF">Zmor_002495</name>
</gene>
<dbReference type="PANTHER" id="PTHR34094">
    <property type="match status" value="1"/>
</dbReference>
<dbReference type="InterPro" id="IPR025164">
    <property type="entry name" value="Toastrack_DUF4097"/>
</dbReference>
<dbReference type="AlphaFoldDB" id="A0AA38MU71"/>
<dbReference type="PANTHER" id="PTHR34094:SF1">
    <property type="entry name" value="PROTEIN FAM185A"/>
    <property type="match status" value="1"/>
</dbReference>
<dbReference type="Proteomes" id="UP001168821">
    <property type="component" value="Unassembled WGS sequence"/>
</dbReference>
<name>A0AA38MU71_9CUCU</name>
<reference evidence="2" key="1">
    <citation type="journal article" date="2023" name="G3 (Bethesda)">
        <title>Whole genome assemblies of Zophobas morio and Tenebrio molitor.</title>
        <authorList>
            <person name="Kaur S."/>
            <person name="Stinson S.A."/>
            <person name="diCenzo G.C."/>
        </authorList>
    </citation>
    <scope>NUCLEOTIDE SEQUENCE</scope>
    <source>
        <strain evidence="2">QUZm001</strain>
    </source>
</reference>
<feature type="domain" description="DUF4097" evidence="1">
    <location>
        <begin position="153"/>
        <end position="302"/>
    </location>
</feature>
<accession>A0AA38MU71</accession>
<keyword evidence="3" id="KW-1185">Reference proteome</keyword>
<comment type="caution">
    <text evidence="2">The sequence shown here is derived from an EMBL/GenBank/DDBJ whole genome shotgun (WGS) entry which is preliminary data.</text>
</comment>
<sequence>MVVHQTRTVNSVKDLFQTLYGLNMNTSKLFTTLKRHFCNVTLQELAVQTFCDIQVNVPFKVNIKPLDVHEHHNCDRLKIELLGIKSGRDTLKHIQDGNNIKIFSSTEDYDENITCNIQAPVKANLNVQAHGDVCAGAFGGSKLVLQSRKGNIFVNKYQGDLFSVTTQNGDIVLKGAVVATDIKVVADIGNIKAKRLQGLDALVKTNEGNITVESSYCDKGVFEGRNGDFNLHNIHKNSDVCIKNGNLNLTGLDGHINAQLENVNADIQISRILENSKITANNGDIKLQLSDHCQDNTMFEIKTDNHVLDPSIRLIPSKSDQTLFLMPHAEQYKHLLVESKNGKVSIHSASWANMLKLKFNQNKD</sequence>
<organism evidence="2 3">
    <name type="scientific">Zophobas morio</name>
    <dbReference type="NCBI Taxonomy" id="2755281"/>
    <lineage>
        <taxon>Eukaryota</taxon>
        <taxon>Metazoa</taxon>
        <taxon>Ecdysozoa</taxon>
        <taxon>Arthropoda</taxon>
        <taxon>Hexapoda</taxon>
        <taxon>Insecta</taxon>
        <taxon>Pterygota</taxon>
        <taxon>Neoptera</taxon>
        <taxon>Endopterygota</taxon>
        <taxon>Coleoptera</taxon>
        <taxon>Polyphaga</taxon>
        <taxon>Cucujiformia</taxon>
        <taxon>Tenebrionidae</taxon>
        <taxon>Zophobas</taxon>
    </lineage>
</organism>
<dbReference type="EMBL" id="JALNTZ010000001">
    <property type="protein sequence ID" value="KAJ3667088.1"/>
    <property type="molecule type" value="Genomic_DNA"/>
</dbReference>